<dbReference type="InterPro" id="IPR036689">
    <property type="entry name" value="ESAT-6-like_sf"/>
</dbReference>
<keyword evidence="2" id="KW-1185">Reference proteome</keyword>
<sequence length="351" mass="38550">MDGFVAQPAAIRAVAANFESLADKADYIRDAASNWMHVPHDSSVLSDIASEVEQIREALLDSYGSTGDYRRMMEGVAETLRSIARDYETTDREVARRADGLMKEIDRPATASFASPGIDEEEYATRFKEGPSGSFDDYDQFLTISKSINYMLEFKWVGSALEKLGIPDPLKKLKFQLSGDWAKVGDALGAVEMTVNTLTDIIWDLDGIIESLDGKWEGNASNSAREYFKKVRHVVDDSGSGIGAYRERMTAESLAYKAQVEVMNDMFELVVDAIPQPTSLADLLTTAMNTVTPKALTSLLANVMAFKLAFDVALGAAQQLVAGFSQLARFQQDLRFPEVPQWAAPDVNGVA</sequence>
<dbReference type="OrthoDB" id="3692598at2"/>
<dbReference type="Proteomes" id="UP000320209">
    <property type="component" value="Unassembled WGS sequence"/>
</dbReference>
<comment type="caution">
    <text evidence="1">The sequence shown here is derived from an EMBL/GenBank/DDBJ whole genome shotgun (WGS) entry which is preliminary data.</text>
</comment>
<protein>
    <submittedName>
        <fullName evidence="1">Uncharacterized protein</fullName>
    </submittedName>
</protein>
<dbReference type="AlphaFoldDB" id="A0A543A4T0"/>
<reference evidence="1 2" key="1">
    <citation type="submission" date="2019-06" db="EMBL/GenBank/DDBJ databases">
        <title>Sequencing the genomes of 1000 actinobacteria strains.</title>
        <authorList>
            <person name="Klenk H.-P."/>
        </authorList>
    </citation>
    <scope>NUCLEOTIDE SEQUENCE [LARGE SCALE GENOMIC DNA]</scope>
    <source>
        <strain evidence="1 2">DSM 25218</strain>
    </source>
</reference>
<evidence type="ECO:0000313" key="2">
    <source>
        <dbReference type="Proteomes" id="UP000320209"/>
    </source>
</evidence>
<name>A0A543A4T0_9ACTN</name>
<dbReference type="SUPFAM" id="SSF140453">
    <property type="entry name" value="EsxAB dimer-like"/>
    <property type="match status" value="1"/>
</dbReference>
<proteinExistence type="predicted"/>
<evidence type="ECO:0000313" key="1">
    <source>
        <dbReference type="EMBL" id="TQL67486.1"/>
    </source>
</evidence>
<dbReference type="EMBL" id="VFOV01000001">
    <property type="protein sequence ID" value="TQL67486.1"/>
    <property type="molecule type" value="Genomic_DNA"/>
</dbReference>
<accession>A0A543A4T0</accession>
<gene>
    <name evidence="1" type="ORF">FB381_1363</name>
</gene>
<dbReference type="RefSeq" id="WP_141779579.1">
    <property type="nucleotide sequence ID" value="NZ_VFOV01000001.1"/>
</dbReference>
<organism evidence="1 2">
    <name type="scientific">Nocardioides albertanoniae</name>
    <dbReference type="NCBI Taxonomy" id="1175486"/>
    <lineage>
        <taxon>Bacteria</taxon>
        <taxon>Bacillati</taxon>
        <taxon>Actinomycetota</taxon>
        <taxon>Actinomycetes</taxon>
        <taxon>Propionibacteriales</taxon>
        <taxon>Nocardioidaceae</taxon>
        <taxon>Nocardioides</taxon>
    </lineage>
</organism>